<organism evidence="1 2">
    <name type="scientific">Frischella japonica</name>
    <dbReference type="NCBI Taxonomy" id="2741544"/>
    <lineage>
        <taxon>Bacteria</taxon>
        <taxon>Pseudomonadati</taxon>
        <taxon>Pseudomonadota</taxon>
        <taxon>Gammaproteobacteria</taxon>
        <taxon>Orbales</taxon>
        <taxon>Orbaceae</taxon>
        <taxon>Frischella</taxon>
    </lineage>
</organism>
<proteinExistence type="predicted"/>
<gene>
    <name evidence="1" type="ORF">FcAc13_04075</name>
</gene>
<dbReference type="RefSeq" id="WP_187754931.1">
    <property type="nucleotide sequence ID" value="NZ_JABURY010000008.1"/>
</dbReference>
<evidence type="ECO:0000313" key="1">
    <source>
        <dbReference type="EMBL" id="MBC9130482.1"/>
    </source>
</evidence>
<reference evidence="1 2" key="1">
    <citation type="submission" date="2020-06" db="EMBL/GenBank/DDBJ databases">
        <title>Frischella cerana isolated from Apis cerana gut homogenate.</title>
        <authorList>
            <person name="Wolter L.A."/>
            <person name="Suenami S."/>
            <person name="Miyazaki R."/>
        </authorList>
    </citation>
    <scope>NUCLEOTIDE SEQUENCE [LARGE SCALE GENOMIC DNA]</scope>
    <source>
        <strain evidence="1 2">Ac13</strain>
    </source>
</reference>
<accession>A0ABR7QWA1</accession>
<comment type="caution">
    <text evidence="1">The sequence shown here is derived from an EMBL/GenBank/DDBJ whole genome shotgun (WGS) entry which is preliminary data.</text>
</comment>
<sequence length="233" mass="27799">MKYFSLILIILILNSVFTHSVLANEFKSLSPDNTSQEDMLIKAKRKISTSAIKDIEPTIKDWLEFYNLDISTFYLGENYQYENTVVDEGIYFREFDPETDDVYIPQMFDYSPSQQKYIDFQEVYKKGNDYFWAGRDDCQEIYLIDRKLKTHKLINWFGTMQLLEAVFWQNENSFIILGIYESSNVDSYFIEKVTLGQNINMVEKYYHETNHEHFNTGYFIKFLKSKGVIIEYE</sequence>
<evidence type="ECO:0000313" key="2">
    <source>
        <dbReference type="Proteomes" id="UP000651208"/>
    </source>
</evidence>
<dbReference type="Proteomes" id="UP000651208">
    <property type="component" value="Unassembled WGS sequence"/>
</dbReference>
<dbReference type="EMBL" id="JABURY010000008">
    <property type="protein sequence ID" value="MBC9130482.1"/>
    <property type="molecule type" value="Genomic_DNA"/>
</dbReference>
<keyword evidence="2" id="KW-1185">Reference proteome</keyword>
<name>A0ABR7QWA1_9GAMM</name>
<protein>
    <submittedName>
        <fullName evidence="1">Uncharacterized protein</fullName>
    </submittedName>
</protein>